<evidence type="ECO:0000313" key="2">
    <source>
        <dbReference type="EMBL" id="GBN62091.1"/>
    </source>
</evidence>
<comment type="caution">
    <text evidence="2">The sequence shown here is derived from an EMBL/GenBank/DDBJ whole genome shotgun (WGS) entry which is preliminary data.</text>
</comment>
<gene>
    <name evidence="2" type="ORF">AVEN_66318_1</name>
</gene>
<feature type="region of interest" description="Disordered" evidence="1">
    <location>
        <begin position="77"/>
        <end position="99"/>
    </location>
</feature>
<name>A0A4Y2QF54_ARAVE</name>
<dbReference type="EMBL" id="BGPR01013763">
    <property type="protein sequence ID" value="GBN62091.1"/>
    <property type="molecule type" value="Genomic_DNA"/>
</dbReference>
<evidence type="ECO:0000313" key="3">
    <source>
        <dbReference type="Proteomes" id="UP000499080"/>
    </source>
</evidence>
<dbReference type="Proteomes" id="UP000499080">
    <property type="component" value="Unassembled WGS sequence"/>
</dbReference>
<accession>A0A4Y2QF54</accession>
<evidence type="ECO:0000256" key="1">
    <source>
        <dbReference type="SAM" id="MobiDB-lite"/>
    </source>
</evidence>
<sequence length="152" mass="17472">MCALRTPRYSTLAGQEKLWPVAEGQLSGADGLSNLPVVFARIILTMLAVGDPEEPQSKKYEPYLTWLPLRSRSASNPLKNLFPKSPPTQDHWSTKHPRQRKFSEVSLLRTRKNKTVKHLLRIPRKSEENALPSRRKKKWSRRNVCFLNTKAA</sequence>
<protein>
    <submittedName>
        <fullName evidence="2">Uncharacterized protein</fullName>
    </submittedName>
</protein>
<keyword evidence="3" id="KW-1185">Reference proteome</keyword>
<dbReference type="AlphaFoldDB" id="A0A4Y2QF54"/>
<reference evidence="2 3" key="1">
    <citation type="journal article" date="2019" name="Sci. Rep.">
        <title>Orb-weaving spider Araneus ventricosus genome elucidates the spidroin gene catalogue.</title>
        <authorList>
            <person name="Kono N."/>
            <person name="Nakamura H."/>
            <person name="Ohtoshi R."/>
            <person name="Moran D.A.P."/>
            <person name="Shinohara A."/>
            <person name="Yoshida Y."/>
            <person name="Fujiwara M."/>
            <person name="Mori M."/>
            <person name="Tomita M."/>
            <person name="Arakawa K."/>
        </authorList>
    </citation>
    <scope>NUCLEOTIDE SEQUENCE [LARGE SCALE GENOMIC DNA]</scope>
</reference>
<organism evidence="2 3">
    <name type="scientific">Araneus ventricosus</name>
    <name type="common">Orbweaver spider</name>
    <name type="synonym">Epeira ventricosa</name>
    <dbReference type="NCBI Taxonomy" id="182803"/>
    <lineage>
        <taxon>Eukaryota</taxon>
        <taxon>Metazoa</taxon>
        <taxon>Ecdysozoa</taxon>
        <taxon>Arthropoda</taxon>
        <taxon>Chelicerata</taxon>
        <taxon>Arachnida</taxon>
        <taxon>Araneae</taxon>
        <taxon>Araneomorphae</taxon>
        <taxon>Entelegynae</taxon>
        <taxon>Araneoidea</taxon>
        <taxon>Araneidae</taxon>
        <taxon>Araneus</taxon>
    </lineage>
</organism>
<proteinExistence type="predicted"/>